<sequence>MKISFAVAKLVLITALTVVIAACSSTTKVESDLGIKGAPDWVNEGSSILNDKDGRLFHGVGSASPTGDMSLQKSVADDRARAEVARVLSSYMDVVSSDYMDSAKSGGANVADESVSRQIKNLSKVNLTGAKIIGSWRDPKTNIIYSVAELDMKHVKDTLNGVQDMNSDLKRYIETHADNIFDRVAKEKK</sequence>
<proteinExistence type="predicted"/>
<name>A0A1J5S8P6_9ZZZZ</name>
<protein>
    <recommendedName>
        <fullName evidence="2">LPP20 lipoprotein</fullName>
    </recommendedName>
</protein>
<dbReference type="EMBL" id="MLJW01000055">
    <property type="protein sequence ID" value="OIR04703.1"/>
    <property type="molecule type" value="Genomic_DNA"/>
</dbReference>
<comment type="caution">
    <text evidence="1">The sequence shown here is derived from an EMBL/GenBank/DDBJ whole genome shotgun (WGS) entry which is preliminary data.</text>
</comment>
<reference evidence="1" key="1">
    <citation type="submission" date="2016-10" db="EMBL/GenBank/DDBJ databases">
        <title>Sequence of Gallionella enrichment culture.</title>
        <authorList>
            <person name="Poehlein A."/>
            <person name="Muehling M."/>
            <person name="Daniel R."/>
        </authorList>
    </citation>
    <scope>NUCLEOTIDE SEQUENCE</scope>
</reference>
<evidence type="ECO:0008006" key="2">
    <source>
        <dbReference type="Google" id="ProtNLM"/>
    </source>
</evidence>
<evidence type="ECO:0000313" key="1">
    <source>
        <dbReference type="EMBL" id="OIR04703.1"/>
    </source>
</evidence>
<dbReference type="PROSITE" id="PS51257">
    <property type="entry name" value="PROKAR_LIPOPROTEIN"/>
    <property type="match status" value="1"/>
</dbReference>
<organism evidence="1">
    <name type="scientific">mine drainage metagenome</name>
    <dbReference type="NCBI Taxonomy" id="410659"/>
    <lineage>
        <taxon>unclassified sequences</taxon>
        <taxon>metagenomes</taxon>
        <taxon>ecological metagenomes</taxon>
    </lineage>
</organism>
<accession>A0A1J5S8P6</accession>
<dbReference type="AlphaFoldDB" id="A0A1J5S8P6"/>
<gene>
    <name evidence="1" type="ORF">GALL_130870</name>
</gene>
<dbReference type="Gene3D" id="3.10.129.140">
    <property type="entry name" value="Helicobacter TNF-alpha-Inducing protein"/>
    <property type="match status" value="1"/>
</dbReference>